<dbReference type="Gene3D" id="1.10.10.660">
    <property type="entry name" value="conserved protein of unknown function from Enterococcus faecalis V583"/>
    <property type="match status" value="1"/>
</dbReference>
<keyword evidence="2" id="KW-1185">Reference proteome</keyword>
<dbReference type="RefSeq" id="WP_114467617.1">
    <property type="nucleotide sequence ID" value="NZ_QPJK01000002.1"/>
</dbReference>
<dbReference type="EMBL" id="QPJK01000002">
    <property type="protein sequence ID" value="RCW74530.1"/>
    <property type="molecule type" value="Genomic_DNA"/>
</dbReference>
<evidence type="ECO:0000313" key="2">
    <source>
        <dbReference type="Proteomes" id="UP000252884"/>
    </source>
</evidence>
<dbReference type="Proteomes" id="UP000252884">
    <property type="component" value="Unassembled WGS sequence"/>
</dbReference>
<proteinExistence type="predicted"/>
<protein>
    <submittedName>
        <fullName evidence="1">Uncharacterized protein DUF1116</fullName>
    </submittedName>
</protein>
<organism evidence="1 2">
    <name type="scientific">Pseudorhodoferax soli</name>
    <dbReference type="NCBI Taxonomy" id="545864"/>
    <lineage>
        <taxon>Bacteria</taxon>
        <taxon>Pseudomonadati</taxon>
        <taxon>Pseudomonadota</taxon>
        <taxon>Betaproteobacteria</taxon>
        <taxon>Burkholderiales</taxon>
        <taxon>Comamonadaceae</taxon>
    </lineage>
</organism>
<dbReference type="InterPro" id="IPR009499">
    <property type="entry name" value="AllG-like"/>
</dbReference>
<dbReference type="Gene3D" id="3.90.1700.10">
    <property type="entry name" value="v583 domain like"/>
    <property type="match status" value="1"/>
</dbReference>
<dbReference type="OrthoDB" id="6193532at2"/>
<evidence type="ECO:0000313" key="1">
    <source>
        <dbReference type="EMBL" id="RCW74530.1"/>
    </source>
</evidence>
<dbReference type="InterPro" id="IPR024033">
    <property type="entry name" value="OXTCase_su_AllG_h-dom"/>
</dbReference>
<dbReference type="AlphaFoldDB" id="A0A368Y2K3"/>
<dbReference type="Gene3D" id="3.90.1710.10">
    <property type="entry name" value="Enterococcus faecalis V583 domain"/>
    <property type="match status" value="1"/>
</dbReference>
<gene>
    <name evidence="1" type="ORF">DES41_102853</name>
</gene>
<comment type="caution">
    <text evidence="1">The sequence shown here is derived from an EMBL/GenBank/DDBJ whole genome shotgun (WGS) entry which is preliminary data.</text>
</comment>
<name>A0A368Y2K3_9BURK</name>
<accession>A0A368Y2K3</accession>
<dbReference type="Pfam" id="PF06545">
    <property type="entry name" value="AllG"/>
    <property type="match status" value="1"/>
</dbReference>
<sequence>MDTPTDFSAWAAPFAGAAWRNVVRRRVALPHLGRDVLLHAGPPFDGPPPAPVRQAAVQAVLFEGLADDVAGAQALLATGAVRLLPAQDHGVATPLAQVVSAAMPLAEVGDGATQAWAPLVEGPPPALRFGTSDPAALPRLQAITELGLQRLAPLLQARPLVLAPVIAQALAEGDECHGRTGAANAALLARLDGLADDDRALLAGSPGFVLTILMAAAAWRLRHGGGRIAAVGGNGLRFGLRLRGDAGWRAIDATPPTGTRFPQHAGATALGAIGDSAVLDFCGLGGQALPAAPALCDEWQASLPTDLAQRRALVSDTVSGLVDPTRVAASGLPPLVNLAVLDASGEAGLIGRGWYAPDPALFFPSASERPTP</sequence>
<reference evidence="1 2" key="1">
    <citation type="submission" date="2018-07" db="EMBL/GenBank/DDBJ databases">
        <title>Genomic Encyclopedia of Type Strains, Phase IV (KMG-IV): sequencing the most valuable type-strain genomes for metagenomic binning, comparative biology and taxonomic classification.</title>
        <authorList>
            <person name="Goeker M."/>
        </authorList>
    </citation>
    <scope>NUCLEOTIDE SEQUENCE [LARGE SCALE GENOMIC DNA]</scope>
    <source>
        <strain evidence="1 2">DSM 21634</strain>
    </source>
</reference>